<evidence type="ECO:0000256" key="8">
    <source>
        <dbReference type="ARBA" id="ARBA00022695"/>
    </source>
</evidence>
<comment type="catalytic activity">
    <reaction evidence="12 13">
        <text>L-threonine + hydrogencarbonate + ATP = L-threonylcarbamoyladenylate + diphosphate + H2O</text>
        <dbReference type="Rhea" id="RHEA:36407"/>
        <dbReference type="ChEBI" id="CHEBI:15377"/>
        <dbReference type="ChEBI" id="CHEBI:17544"/>
        <dbReference type="ChEBI" id="CHEBI:30616"/>
        <dbReference type="ChEBI" id="CHEBI:33019"/>
        <dbReference type="ChEBI" id="CHEBI:57926"/>
        <dbReference type="ChEBI" id="CHEBI:73682"/>
        <dbReference type="EC" id="2.7.7.87"/>
    </reaction>
</comment>
<dbReference type="PROSITE" id="PS51163">
    <property type="entry name" value="YRDC"/>
    <property type="match status" value="1"/>
</dbReference>
<keyword evidence="7 13" id="KW-0819">tRNA processing</keyword>
<dbReference type="Proteomes" id="UP001232445">
    <property type="component" value="Unassembled WGS sequence"/>
</dbReference>
<evidence type="ECO:0000256" key="10">
    <source>
        <dbReference type="ARBA" id="ARBA00022840"/>
    </source>
</evidence>
<dbReference type="InterPro" id="IPR017945">
    <property type="entry name" value="DHBP_synth_RibB-like_a/b_dom"/>
</dbReference>
<keyword evidence="16" id="KW-1185">Reference proteome</keyword>
<evidence type="ECO:0000256" key="3">
    <source>
        <dbReference type="ARBA" id="ARBA00012584"/>
    </source>
</evidence>
<sequence>MMEHKWQTKHWHIHNVVDKHVDNLISHPHVQQAASWINRDEPVAFPTETVYGLGANALSDKAVQKIFTAKGRPADNPLIVHISAVDNLAGVVDEIPAQARLLMAKFWPGPLTLVLPRGSQVCQSVTAGLDTVAVRMPAHPVALALIEACGKPLAAPSANLSGKPSPTRAEHVLHDLSGRIVGVLDGGETGVGLESTVVDVTGEVPLLLRPGGVTQSELEEVVGRVEIDPALSYHLDSVHNTAAFRPRSPGLKYKHYAPDGEVFLVSLAKGVKAMRRYIQECALRDREQGYSVAVLTTDDGKGFYVADLVISLGDRTRLERVAQRIYAALREADQAQIQRIYVESFPTAAVGEAIMNRLLKAAQGRMLEP</sequence>
<dbReference type="EC" id="2.7.7.87" evidence="3 13"/>
<name>A0ABU0CSK0_9BACI</name>
<dbReference type="PANTHER" id="PTHR17490:SF16">
    <property type="entry name" value="THREONYLCARBAMOYL-AMP SYNTHASE"/>
    <property type="match status" value="1"/>
</dbReference>
<comment type="subcellular location">
    <subcellularLocation>
        <location evidence="1 13">Cytoplasm</location>
    </subcellularLocation>
</comment>
<evidence type="ECO:0000256" key="7">
    <source>
        <dbReference type="ARBA" id="ARBA00022694"/>
    </source>
</evidence>
<dbReference type="Pfam" id="PF03481">
    <property type="entry name" value="Sua5_C"/>
    <property type="match status" value="1"/>
</dbReference>
<dbReference type="InterPro" id="IPR050156">
    <property type="entry name" value="TC-AMP_synthase_SUA5"/>
</dbReference>
<protein>
    <recommendedName>
        <fullName evidence="4 13">Threonylcarbamoyl-AMP synthase</fullName>
        <shortName evidence="13">TC-AMP synthase</shortName>
        <ecNumber evidence="3 13">2.7.7.87</ecNumber>
    </recommendedName>
    <alternativeName>
        <fullName evidence="11 13">L-threonylcarbamoyladenylate synthase</fullName>
    </alternativeName>
</protein>
<evidence type="ECO:0000256" key="6">
    <source>
        <dbReference type="ARBA" id="ARBA00022679"/>
    </source>
</evidence>
<dbReference type="Gene3D" id="3.40.50.11030">
    <property type="entry name" value="Threonylcarbamoyl-AMP synthase, C-terminal domain"/>
    <property type="match status" value="1"/>
</dbReference>
<dbReference type="PANTHER" id="PTHR17490">
    <property type="entry name" value="SUA5"/>
    <property type="match status" value="1"/>
</dbReference>
<evidence type="ECO:0000313" key="15">
    <source>
        <dbReference type="EMBL" id="MDQ0339398.1"/>
    </source>
</evidence>
<comment type="caution">
    <text evidence="15">The sequence shown here is derived from an EMBL/GenBank/DDBJ whole genome shotgun (WGS) entry which is preliminary data.</text>
</comment>
<gene>
    <name evidence="15" type="ORF">J2S00_002185</name>
</gene>
<dbReference type="InterPro" id="IPR038385">
    <property type="entry name" value="Sua5/YwlC_C"/>
</dbReference>
<dbReference type="InterPro" id="IPR005145">
    <property type="entry name" value="Sua5_C"/>
</dbReference>
<dbReference type="NCBIfam" id="TIGR00057">
    <property type="entry name" value="L-threonylcarbamoyladenylate synthase"/>
    <property type="match status" value="1"/>
</dbReference>
<comment type="function">
    <text evidence="13">Required for the formation of a threonylcarbamoyl group on adenosine at position 37 (t(6)A37) in tRNAs that read codons beginning with adenine.</text>
</comment>
<keyword evidence="10 13" id="KW-0067">ATP-binding</keyword>
<dbReference type="PIRSF" id="PIRSF004930">
    <property type="entry name" value="Tln_factor_SUA5"/>
    <property type="match status" value="1"/>
</dbReference>
<evidence type="ECO:0000256" key="2">
    <source>
        <dbReference type="ARBA" id="ARBA00007663"/>
    </source>
</evidence>
<evidence type="ECO:0000256" key="11">
    <source>
        <dbReference type="ARBA" id="ARBA00029774"/>
    </source>
</evidence>
<evidence type="ECO:0000256" key="4">
    <source>
        <dbReference type="ARBA" id="ARBA00015492"/>
    </source>
</evidence>
<feature type="domain" description="YrdC-like" evidence="14">
    <location>
        <begin position="27"/>
        <end position="213"/>
    </location>
</feature>
<accession>A0ABU0CSK0</accession>
<reference evidence="15 16" key="1">
    <citation type="submission" date="2023-07" db="EMBL/GenBank/DDBJ databases">
        <title>Genomic Encyclopedia of Type Strains, Phase IV (KMG-IV): sequencing the most valuable type-strain genomes for metagenomic binning, comparative biology and taxonomic classification.</title>
        <authorList>
            <person name="Goeker M."/>
        </authorList>
    </citation>
    <scope>NUCLEOTIDE SEQUENCE [LARGE SCALE GENOMIC DNA]</scope>
    <source>
        <strain evidence="15 16">DSM 17740</strain>
    </source>
</reference>
<organism evidence="15 16">
    <name type="scientific">Caldalkalibacillus uzonensis</name>
    <dbReference type="NCBI Taxonomy" id="353224"/>
    <lineage>
        <taxon>Bacteria</taxon>
        <taxon>Bacillati</taxon>
        <taxon>Bacillota</taxon>
        <taxon>Bacilli</taxon>
        <taxon>Bacillales</taxon>
        <taxon>Bacillaceae</taxon>
        <taxon>Caldalkalibacillus</taxon>
    </lineage>
</organism>
<evidence type="ECO:0000256" key="5">
    <source>
        <dbReference type="ARBA" id="ARBA00022490"/>
    </source>
</evidence>
<keyword evidence="6 13" id="KW-0808">Transferase</keyword>
<dbReference type="InterPro" id="IPR006070">
    <property type="entry name" value="Sua5-like_dom"/>
</dbReference>
<dbReference type="SUPFAM" id="SSF55821">
    <property type="entry name" value="YrdC/RibB"/>
    <property type="match status" value="1"/>
</dbReference>
<dbReference type="InterPro" id="IPR010923">
    <property type="entry name" value="T(6)A37_SUA5"/>
</dbReference>
<proteinExistence type="inferred from homology"/>
<keyword evidence="5 13" id="KW-0963">Cytoplasm</keyword>
<dbReference type="Gene3D" id="3.90.870.10">
    <property type="entry name" value="DHBP synthase"/>
    <property type="match status" value="1"/>
</dbReference>
<dbReference type="Pfam" id="PF01300">
    <property type="entry name" value="Sua5_yciO_yrdC"/>
    <property type="match status" value="1"/>
</dbReference>
<dbReference type="GO" id="GO:0061710">
    <property type="term" value="F:L-threonylcarbamoyladenylate synthase"/>
    <property type="evidence" value="ECO:0007669"/>
    <property type="project" value="UniProtKB-EC"/>
</dbReference>
<evidence type="ECO:0000259" key="14">
    <source>
        <dbReference type="PROSITE" id="PS51163"/>
    </source>
</evidence>
<evidence type="ECO:0000313" key="16">
    <source>
        <dbReference type="Proteomes" id="UP001232445"/>
    </source>
</evidence>
<dbReference type="EMBL" id="JAUSUQ010000007">
    <property type="protein sequence ID" value="MDQ0339398.1"/>
    <property type="molecule type" value="Genomic_DNA"/>
</dbReference>
<keyword evidence="9 13" id="KW-0547">Nucleotide-binding</keyword>
<evidence type="ECO:0000256" key="9">
    <source>
        <dbReference type="ARBA" id="ARBA00022741"/>
    </source>
</evidence>
<comment type="similarity">
    <text evidence="2 13">Belongs to the SUA5 family.</text>
</comment>
<keyword evidence="8 13" id="KW-0548">Nucleotidyltransferase</keyword>
<evidence type="ECO:0000256" key="12">
    <source>
        <dbReference type="ARBA" id="ARBA00048366"/>
    </source>
</evidence>
<evidence type="ECO:0000256" key="1">
    <source>
        <dbReference type="ARBA" id="ARBA00004496"/>
    </source>
</evidence>
<evidence type="ECO:0000256" key="13">
    <source>
        <dbReference type="PIRNR" id="PIRNR004930"/>
    </source>
</evidence>